<evidence type="ECO:0000313" key="2">
    <source>
        <dbReference type="Proteomes" id="UP001276854"/>
    </source>
</evidence>
<name>A0ABU4GLU5_9CLOT</name>
<dbReference type="RefSeq" id="WP_318064213.1">
    <property type="nucleotide sequence ID" value="NZ_JAWONS010000159.1"/>
</dbReference>
<dbReference type="EMBL" id="JAWONS010000159">
    <property type="protein sequence ID" value="MDW2797970.1"/>
    <property type="molecule type" value="Genomic_DNA"/>
</dbReference>
<evidence type="ECO:0000313" key="1">
    <source>
        <dbReference type="EMBL" id="MDW2797970.1"/>
    </source>
</evidence>
<comment type="caution">
    <text evidence="1">The sequence shown here is derived from an EMBL/GenBank/DDBJ whole genome shotgun (WGS) entry which is preliminary data.</text>
</comment>
<sequence length="139" mass="15935">MEGGDGESPIAGRAQAVLAAWKRDGAPERDKAAEGLNRLFHQEQAALVEYRLTQQTLFEDVEVPEEPDGTGEEAVSDSWRLRWEELRTKTRRLLLSMEYEGARVSPYAVRARVEEAIHRKEQILAEKDRELFEEIILNN</sequence>
<reference evidence="1 2" key="1">
    <citation type="submission" date="2023-10" db="EMBL/GenBank/DDBJ databases">
        <title>A novel Glycoside Hydrolase 43-Like Enzyme from Clostrdium boliviensis is an Endo-xylanase, and a Candidate for Xylooligosaccharides Production from Different Xylan Substrates.</title>
        <authorList>
            <person name="Alvarez M.T."/>
            <person name="Rocabado-Villegas L.R."/>
            <person name="Salas-Veizaga D.M."/>
            <person name="Linares-Pasten J.A."/>
            <person name="Gudmundsdottir E.E."/>
            <person name="Hreggvidsson G.O."/>
            <person name="Adlercreutz P."/>
            <person name="Nordberg Karlsson E."/>
        </authorList>
    </citation>
    <scope>NUCLEOTIDE SEQUENCE [LARGE SCALE GENOMIC DNA]</scope>
    <source>
        <strain evidence="1 2">E-1</strain>
    </source>
</reference>
<keyword evidence="2" id="KW-1185">Reference proteome</keyword>
<proteinExistence type="predicted"/>
<protein>
    <submittedName>
        <fullName evidence="1">Uncharacterized protein</fullName>
    </submittedName>
</protein>
<feature type="non-terminal residue" evidence="1">
    <location>
        <position position="139"/>
    </location>
</feature>
<dbReference type="Proteomes" id="UP001276854">
    <property type="component" value="Unassembled WGS sequence"/>
</dbReference>
<gene>
    <name evidence="1" type="ORF">RZO55_10325</name>
</gene>
<organism evidence="1 2">
    <name type="scientific">Clostridium boliviensis</name>
    <dbReference type="NCBI Taxonomy" id="318465"/>
    <lineage>
        <taxon>Bacteria</taxon>
        <taxon>Bacillati</taxon>
        <taxon>Bacillota</taxon>
        <taxon>Clostridia</taxon>
        <taxon>Eubacteriales</taxon>
        <taxon>Clostridiaceae</taxon>
        <taxon>Clostridium</taxon>
    </lineage>
</organism>
<accession>A0ABU4GLU5</accession>